<dbReference type="EMBL" id="SELH01000011">
    <property type="protein sequence ID" value="TWP30527.1"/>
    <property type="molecule type" value="Genomic_DNA"/>
</dbReference>
<evidence type="ECO:0000313" key="1">
    <source>
        <dbReference type="EMBL" id="TWP30527.1"/>
    </source>
</evidence>
<protein>
    <submittedName>
        <fullName evidence="1">Uncharacterized protein</fullName>
    </submittedName>
</protein>
<sequence length="71" mass="8644">MQNLIETRQRQATRRMYEDIQKEHARLMAITEHGVQKYHDKWIIGELAHKFYKSPATIEKIIYNRNNLNLF</sequence>
<name>A0A563DK41_9FLAO</name>
<dbReference type="RefSeq" id="WP_146261311.1">
    <property type="nucleotide sequence ID" value="NZ_SELG01000027.1"/>
</dbReference>
<reference evidence="1 2" key="1">
    <citation type="submission" date="2019-02" db="EMBL/GenBank/DDBJ databases">
        <title>Apibacter muscae sp. nov.: a novel member of the house fly microbiota.</title>
        <authorList>
            <person name="Park R."/>
        </authorList>
    </citation>
    <scope>NUCLEOTIDE SEQUENCE [LARGE SCALE GENOMIC DNA]</scope>
    <source>
        <strain evidence="1 2">AL1</strain>
    </source>
</reference>
<accession>A0A563DK41</accession>
<proteinExistence type="predicted"/>
<keyword evidence="2" id="KW-1185">Reference proteome</keyword>
<dbReference type="OrthoDB" id="1453859at2"/>
<evidence type="ECO:0000313" key="2">
    <source>
        <dbReference type="Proteomes" id="UP000319499"/>
    </source>
</evidence>
<dbReference type="AlphaFoldDB" id="A0A563DK41"/>
<gene>
    <name evidence="1" type="ORF">ETU09_00570</name>
</gene>
<dbReference type="Proteomes" id="UP000319499">
    <property type="component" value="Unassembled WGS sequence"/>
</dbReference>
<organism evidence="1 2">
    <name type="scientific">Apibacter muscae</name>
    <dbReference type="NCBI Taxonomy" id="2509004"/>
    <lineage>
        <taxon>Bacteria</taxon>
        <taxon>Pseudomonadati</taxon>
        <taxon>Bacteroidota</taxon>
        <taxon>Flavobacteriia</taxon>
        <taxon>Flavobacteriales</taxon>
        <taxon>Weeksellaceae</taxon>
        <taxon>Apibacter</taxon>
    </lineage>
</organism>
<comment type="caution">
    <text evidence="1">The sequence shown here is derived from an EMBL/GenBank/DDBJ whole genome shotgun (WGS) entry which is preliminary data.</text>
</comment>